<feature type="domain" description="Carrier" evidence="8">
    <location>
        <begin position="1972"/>
        <end position="2047"/>
    </location>
</feature>
<evidence type="ECO:0000256" key="3">
    <source>
        <dbReference type="ARBA" id="ARBA00022450"/>
    </source>
</evidence>
<dbReference type="GO" id="GO:0017000">
    <property type="term" value="P:antibiotic biosynthetic process"/>
    <property type="evidence" value="ECO:0007669"/>
    <property type="project" value="UniProtKB-KW"/>
</dbReference>
<dbReference type="InterPro" id="IPR045851">
    <property type="entry name" value="AMP-bd_C_sf"/>
</dbReference>
<keyword evidence="6" id="KW-0045">Antibiotic biosynthesis</keyword>
<evidence type="ECO:0000256" key="1">
    <source>
        <dbReference type="ARBA" id="ARBA00001957"/>
    </source>
</evidence>
<dbReference type="InterPro" id="IPR001242">
    <property type="entry name" value="Condensation_dom"/>
</dbReference>
<dbReference type="PANTHER" id="PTHR45527">
    <property type="entry name" value="NONRIBOSOMAL PEPTIDE SYNTHETASE"/>
    <property type="match status" value="1"/>
</dbReference>
<dbReference type="Pfam" id="PF00501">
    <property type="entry name" value="AMP-binding"/>
    <property type="match status" value="2"/>
</dbReference>
<feature type="domain" description="Carrier" evidence="8">
    <location>
        <begin position="547"/>
        <end position="621"/>
    </location>
</feature>
<dbReference type="InterPro" id="IPR020806">
    <property type="entry name" value="PKS_PP-bd"/>
</dbReference>
<dbReference type="InterPro" id="IPR023213">
    <property type="entry name" value="CAT-like_dom_sf"/>
</dbReference>
<keyword evidence="5" id="KW-0677">Repeat</keyword>
<reference evidence="9" key="1">
    <citation type="submission" date="2011-02" db="EMBL/GenBank/DDBJ databases">
        <title>Biosynthesis of himastatin: gene cluster and characterization of two cytochrome P450 enzymes involved in post-tailoring oxidative tricyclic hexahydropyrroloindole moiety formation and regiospecific biaryl coupling.</title>
        <authorList>
            <person name="Ma J.Y."/>
            <person name="Wang Z.W."/>
            <person name="Zuo D.G."/>
            <person name="Luo M.H."/>
            <person name="Xie Y.C."/>
            <person name="Wang B."/>
            <person name="Huang H.B."/>
            <person name="Cheng Y.Q."/>
            <person name="Zhang C.S."/>
            <person name="Ju J.H."/>
        </authorList>
    </citation>
    <scope>NUCLEOTIDE SEQUENCE</scope>
    <source>
        <strain evidence="9">Type strain: ATCC 53653</strain>
    </source>
</reference>
<dbReference type="Pfam" id="PF00668">
    <property type="entry name" value="Condensation"/>
    <property type="match status" value="2"/>
</dbReference>
<dbReference type="InterPro" id="IPR025110">
    <property type="entry name" value="AMP-bd_C"/>
</dbReference>
<dbReference type="FunFam" id="2.30.38.10:FF:000001">
    <property type="entry name" value="Non-ribosomal peptide synthetase PvdI"/>
    <property type="match status" value="1"/>
</dbReference>
<dbReference type="PROSITE" id="PS00012">
    <property type="entry name" value="PHOSPHOPANTETHEINE"/>
    <property type="match status" value="2"/>
</dbReference>
<evidence type="ECO:0000256" key="5">
    <source>
        <dbReference type="ARBA" id="ARBA00022737"/>
    </source>
</evidence>
<dbReference type="FunFam" id="1.10.1200.10:FF:000016">
    <property type="entry name" value="Non-ribosomal peptide synthase"/>
    <property type="match status" value="1"/>
</dbReference>
<keyword evidence="3" id="KW-0596">Phosphopantetheine</keyword>
<dbReference type="PROSITE" id="PS50075">
    <property type="entry name" value="CARRIER"/>
    <property type="match status" value="2"/>
</dbReference>
<evidence type="ECO:0000313" key="9">
    <source>
        <dbReference type="EMBL" id="CBZ42143.1"/>
    </source>
</evidence>
<feature type="compositionally biased region" description="Acidic residues" evidence="7">
    <location>
        <begin position="150"/>
        <end position="170"/>
    </location>
</feature>
<organism evidence="9">
    <name type="scientific">Streptomyces himastatinicus ATCC 53653</name>
    <dbReference type="NCBI Taxonomy" id="457427"/>
    <lineage>
        <taxon>Bacteria</taxon>
        <taxon>Bacillati</taxon>
        <taxon>Actinomycetota</taxon>
        <taxon>Actinomycetes</taxon>
        <taxon>Kitasatosporales</taxon>
        <taxon>Streptomycetaceae</taxon>
        <taxon>Streptomyces</taxon>
        <taxon>Streptomyces violaceusniger group</taxon>
    </lineage>
</organism>
<evidence type="ECO:0000256" key="4">
    <source>
        <dbReference type="ARBA" id="ARBA00022553"/>
    </source>
</evidence>
<dbReference type="GO" id="GO:0005737">
    <property type="term" value="C:cytoplasm"/>
    <property type="evidence" value="ECO:0007669"/>
    <property type="project" value="TreeGrafter"/>
</dbReference>
<dbReference type="GO" id="GO:0031177">
    <property type="term" value="F:phosphopantetheine binding"/>
    <property type="evidence" value="ECO:0007669"/>
    <property type="project" value="InterPro"/>
</dbReference>
<dbReference type="Gene3D" id="3.30.559.10">
    <property type="entry name" value="Chloramphenicol acetyltransferase-like domain"/>
    <property type="match status" value="2"/>
</dbReference>
<dbReference type="Gene3D" id="1.10.1200.10">
    <property type="entry name" value="ACP-like"/>
    <property type="match status" value="1"/>
</dbReference>
<dbReference type="Gene3D" id="3.30.300.30">
    <property type="match status" value="2"/>
</dbReference>
<dbReference type="InterPro" id="IPR010060">
    <property type="entry name" value="NRPS_synth"/>
</dbReference>
<dbReference type="InterPro" id="IPR009081">
    <property type="entry name" value="PP-bd_ACP"/>
</dbReference>
<dbReference type="Gene3D" id="3.40.50.980">
    <property type="match status" value="2"/>
</dbReference>
<proteinExistence type="inferred from homology"/>
<dbReference type="GO" id="GO:0008610">
    <property type="term" value="P:lipid biosynthetic process"/>
    <property type="evidence" value="ECO:0007669"/>
    <property type="project" value="UniProtKB-ARBA"/>
</dbReference>
<comment type="cofactor">
    <cofactor evidence="1">
        <name>pantetheine 4'-phosphate</name>
        <dbReference type="ChEBI" id="CHEBI:47942"/>
    </cofactor>
</comment>
<dbReference type="InterPro" id="IPR020845">
    <property type="entry name" value="AMP-binding_CS"/>
</dbReference>
<evidence type="ECO:0000256" key="2">
    <source>
        <dbReference type="ARBA" id="ARBA00006432"/>
    </source>
</evidence>
<dbReference type="FunFam" id="3.40.50.980:FF:000001">
    <property type="entry name" value="Non-ribosomal peptide synthetase"/>
    <property type="match status" value="1"/>
</dbReference>
<dbReference type="Gene3D" id="3.30.559.30">
    <property type="entry name" value="Nonribosomal peptide synthetase, condensation domain"/>
    <property type="match status" value="2"/>
</dbReference>
<dbReference type="InterPro" id="IPR029058">
    <property type="entry name" value="AB_hydrolase_fold"/>
</dbReference>
<evidence type="ECO:0000256" key="7">
    <source>
        <dbReference type="SAM" id="MobiDB-lite"/>
    </source>
</evidence>
<dbReference type="Gene3D" id="3.40.50.1820">
    <property type="entry name" value="alpha/beta hydrolase"/>
    <property type="match status" value="1"/>
</dbReference>
<dbReference type="InterPro" id="IPR010071">
    <property type="entry name" value="AA_adenyl_dom"/>
</dbReference>
<comment type="similarity">
    <text evidence="2">Belongs to the ATP-dependent AMP-binding enzyme family.</text>
</comment>
<dbReference type="NCBIfam" id="TIGR01733">
    <property type="entry name" value="AA-adenyl-dom"/>
    <property type="match status" value="1"/>
</dbReference>
<dbReference type="GO" id="GO:0043041">
    <property type="term" value="P:amino acid activation for nonribosomal peptide biosynthetic process"/>
    <property type="evidence" value="ECO:0007669"/>
    <property type="project" value="TreeGrafter"/>
</dbReference>
<evidence type="ECO:0000259" key="8">
    <source>
        <dbReference type="PROSITE" id="PS50075"/>
    </source>
</evidence>
<dbReference type="FunFam" id="3.40.50.12780:FF:000012">
    <property type="entry name" value="Non-ribosomal peptide synthetase"/>
    <property type="match status" value="1"/>
</dbReference>
<dbReference type="Pfam" id="PF00550">
    <property type="entry name" value="PP-binding"/>
    <property type="match status" value="2"/>
</dbReference>
<dbReference type="FunFam" id="3.30.300.30:FF:000010">
    <property type="entry name" value="Enterobactin synthetase component F"/>
    <property type="match status" value="1"/>
</dbReference>
<feature type="region of interest" description="Disordered" evidence="7">
    <location>
        <begin position="150"/>
        <end position="174"/>
    </location>
</feature>
<dbReference type="PANTHER" id="PTHR45527:SF1">
    <property type="entry name" value="FATTY ACID SYNTHASE"/>
    <property type="match status" value="1"/>
</dbReference>
<dbReference type="SUPFAM" id="SSF56801">
    <property type="entry name" value="Acetyl-CoA synthetase-like"/>
    <property type="match status" value="2"/>
</dbReference>
<dbReference type="InterPro" id="IPR000873">
    <property type="entry name" value="AMP-dep_synth/lig_dom"/>
</dbReference>
<dbReference type="Pfam" id="PF13193">
    <property type="entry name" value="AMP-binding_C"/>
    <property type="match status" value="2"/>
</dbReference>
<dbReference type="Gene3D" id="2.30.38.10">
    <property type="entry name" value="Luciferase, Domain 3"/>
    <property type="match status" value="2"/>
</dbReference>
<dbReference type="InterPro" id="IPR006162">
    <property type="entry name" value="Ppantetheine_attach_site"/>
</dbReference>
<evidence type="ECO:0000256" key="6">
    <source>
        <dbReference type="ARBA" id="ARBA00023194"/>
    </source>
</evidence>
<dbReference type="InterPro" id="IPR042099">
    <property type="entry name" value="ANL_N_sf"/>
</dbReference>
<dbReference type="GO" id="GO:0044550">
    <property type="term" value="P:secondary metabolite biosynthetic process"/>
    <property type="evidence" value="ECO:0007669"/>
    <property type="project" value="UniProtKB-ARBA"/>
</dbReference>
<dbReference type="GO" id="GO:0003824">
    <property type="term" value="F:catalytic activity"/>
    <property type="evidence" value="ECO:0007669"/>
    <property type="project" value="InterPro"/>
</dbReference>
<gene>
    <name evidence="9" type="primary">hmtI</name>
</gene>
<accession>G0LWA2</accession>
<keyword evidence="4" id="KW-0597">Phosphoprotein</keyword>
<dbReference type="SUPFAM" id="SSF47336">
    <property type="entry name" value="ACP-like"/>
    <property type="match status" value="2"/>
</dbReference>
<dbReference type="NCBIfam" id="TIGR01720">
    <property type="entry name" value="NRPS-para261"/>
    <property type="match status" value="1"/>
</dbReference>
<dbReference type="PROSITE" id="PS00455">
    <property type="entry name" value="AMP_BINDING"/>
    <property type="match status" value="1"/>
</dbReference>
<dbReference type="SUPFAM" id="SSF52777">
    <property type="entry name" value="CoA-dependent acyltransferases"/>
    <property type="match status" value="4"/>
</dbReference>
<protein>
    <submittedName>
        <fullName evidence="9">Putative non-ribosomal peptide synthetase</fullName>
    </submittedName>
</protein>
<dbReference type="EMBL" id="FR823394">
    <property type="protein sequence ID" value="CBZ42143.1"/>
    <property type="molecule type" value="Genomic_DNA"/>
</dbReference>
<sequence>MDVHDPLERSLPLTAADDTAGRILGSTVPALFARQVRLAPDAVAVVSGDEELTYGELDARAGRLARGLVRRGVGPESLVAVALPRSAESVVALLAVLKSGAAYLPMDPGYPAERVGFMLRDARPALLLTADGTAPGDPGRCPAVTPAELEDEGAAGEPDDTAGEPDDTAGEPDGARHTAGLAYVIYTSGSTGTPKGIGVTHRDVVALATDRRWHGGAHDRVLLHSPLAFDASVYEIWVPLLRGGRIVVDPSTDLTPGVLAELVARHRVTALWLTSALFDLLVEEDVRCLTGLREVWVGGDRVSPRSVRRAVAACPGTVFVNGYGPTETTVFATSHRIDPDATGDAEVPIGRPLDTLRAHVLDDRLRPVPPDATGELYVAGDGVARGYLHRGALTAERFVACPFGAPGERMYRTGDLVTRNADGDLVYQGRADTQVKVRGFRIEPGEIESALLTHPAVAHAAVIVRQDRGAGTARHLVGYVVPARDDGPAPARTALPDELREHVARRLPEFMVPSAFVLLDRLPLTPNGKLDRAALPVPHLTGAAYRAPRPGTEETLAGIFTEVLGRARVGADDDFFALGGDSIQSIQLVSRARAQGVAVSSRQIFEHRTVASLARAADTAVELGPAPVLAEFDGGGTGHQPLMPVARWIQETGPGFDSLLQAVVLELPPGIDRDGLAATLAAVVDRHDLLRATLRDDGLFVGPPGSVDVRPLIRDVACDGQWSGEPWRHLLVTELRALATRLDPAAGTVAQFVWFRPPSGPGRLLAGLHHMVVDGVSWRILMPDLAAAWKHVRAGTAPGLPAPVTSVRRWAHALTDEARAAGRVAELPRWTSIVDGPDPVLGTRRLDPAVDVQSTVEKVRVLLPAPATEALLTAVPAAFHGGVNDVLLAGLAMAVARWRRARGVDEPSTLLRLEGHGREEESVPGADLSRTVGWFTSVFPVRLDLGGIDLDEAFTGGPAAGDAVKAVKEQLLAVPGKGLGYGLLRYLNPETAEVLRTRSMGQIGFNYLGRFSAADMPEELRGLGWTQTAELAEFTELAELDAGHDPAMPALSEVDINATVTDTPAGPRLGAVFGAPTGVLSPAEVRELAELWQRALEALVRHTGRPGAGGLTPSDVPLVSVAQDELTAWEKRHPGLVDVWPLTPLQAGMLHHAQLAGADTYQVQLLFGFDGPVDARRMRAAGQALLDRHPSLRTAYLPDAAGDTVQLVVSDVALPWRERALPEAEFERFLAEDRAVPFDTATPPLLRMTLVRVGADRTELLLTAHHVLFDGWSEPLLLRDLLWLYADPAALPEAPSFRDFLGVLAHRDRERSVRAHTDALDGIAGPTLLVPDRPDTDVDHDAVGSGFGEVELPVTADEARALALRAAETGTTLNTVLQASWAVVLAELTGSPDVLFGTTVSGRPPALAGVDTTVGLFINTLPVRARCAPGKTLAEVAAELQAAQAALLEHHDCGLTEIHEATGFGALFDTLVVFQSYPFDSAGIAEASGAAGLPVPAFRNIAGSHYPVVVMADQDPELRLRLQYTNGALDRAAASALGDRLLRALRAFLADPHGRVGAVDVLTPQERHLPAVPAAPGESVPELFARLAAGDPDAVALDVAGATTGRGELDRRADRLADELLRGGVVPGSVVAVCASDPVDRVVALLAVMRAGGCALPMDPEDSPAWSDRVLRHAEAVAVVLDKEADGLPWGDLPRIRLAPAAVDSGPAAPGTARPRPGHLALIDCTADAAGRPYGVVVTRAGLAAGIGRFAPDAPAEDAPLVTGPATPAADLLLALCAGRRVEVREGAPETRPVHADPARVRVLSPSLAPAAPGAVGELYVAGAYGHGCAGPGPGPVTAERFVADPYGPAGSRMYRTGVRGRITADGRVEETDGSGGTGRRAAETVLLTHPSVAHAAVVPSPSGGGDGDTGYVVATEGARIALDELRAFTRARLPHRLVPRSLVVLDALPTTASGRLDPRRLPDVAGAPRRTAGNAREETLTRLFTEVLGRERIGVDDDFFALGGNSLLATRLIGRIRHELAVEVSIRSVFQHATIAELAAHWDEITTASGPRLRKRS</sequence>
<dbReference type="InterPro" id="IPR036736">
    <property type="entry name" value="ACP-like_sf"/>
</dbReference>
<dbReference type="SMART" id="SM00823">
    <property type="entry name" value="PKS_PP"/>
    <property type="match status" value="2"/>
</dbReference>
<name>G0LWA2_9ACTN</name>
<dbReference type="GO" id="GO:0072330">
    <property type="term" value="P:monocarboxylic acid biosynthetic process"/>
    <property type="evidence" value="ECO:0007669"/>
    <property type="project" value="UniProtKB-ARBA"/>
</dbReference>
<dbReference type="FunFam" id="1.10.1200.10:FF:000005">
    <property type="entry name" value="Nonribosomal peptide synthetase 1"/>
    <property type="match status" value="1"/>
</dbReference>
<dbReference type="Gene3D" id="3.40.50.12780">
    <property type="entry name" value="N-terminal domain of ligase-like"/>
    <property type="match status" value="1"/>
</dbReference>
<dbReference type="CDD" id="cd12117">
    <property type="entry name" value="A_NRPS_Srf_like"/>
    <property type="match status" value="1"/>
</dbReference>